<feature type="domain" description="Flagellar basal body rod protein N-terminal" evidence="6">
    <location>
        <begin position="7"/>
        <end position="37"/>
    </location>
</feature>
<evidence type="ECO:0000256" key="5">
    <source>
        <dbReference type="RuleBase" id="RU362116"/>
    </source>
</evidence>
<evidence type="ECO:0000313" key="10">
    <source>
        <dbReference type="EMBL" id="OBQ57671.1"/>
    </source>
</evidence>
<gene>
    <name evidence="10" type="ORF">SP90_01170</name>
</gene>
<dbReference type="OrthoDB" id="9804559at2"/>
<dbReference type="Pfam" id="PF07559">
    <property type="entry name" value="FlgE_D2"/>
    <property type="match status" value="1"/>
</dbReference>
<dbReference type="AlphaFoldDB" id="A0A1B7XQ79"/>
<dbReference type="GO" id="GO:0009424">
    <property type="term" value="C:bacterial-type flagellum hook"/>
    <property type="evidence" value="ECO:0007669"/>
    <property type="project" value="TreeGrafter"/>
</dbReference>
<dbReference type="InterPro" id="IPR020013">
    <property type="entry name" value="Flagellar_FlgE/F/G"/>
</dbReference>
<evidence type="ECO:0000259" key="8">
    <source>
        <dbReference type="Pfam" id="PF07559"/>
    </source>
</evidence>
<dbReference type="RefSeq" id="WP_066851719.1">
    <property type="nucleotide sequence ID" value="NZ_JXMS01000001.1"/>
</dbReference>
<dbReference type="GO" id="GO:0071978">
    <property type="term" value="P:bacterial-type flagellum-dependent swarming motility"/>
    <property type="evidence" value="ECO:0007669"/>
    <property type="project" value="TreeGrafter"/>
</dbReference>
<evidence type="ECO:0000313" key="11">
    <source>
        <dbReference type="Proteomes" id="UP000091979"/>
    </source>
</evidence>
<dbReference type="STRING" id="1560234.SP90_01170"/>
<dbReference type="GO" id="GO:0009425">
    <property type="term" value="C:bacterial-type flagellum basal body"/>
    <property type="evidence" value="ECO:0007669"/>
    <property type="project" value="UniProtKB-SubCell"/>
</dbReference>
<keyword evidence="11" id="KW-1185">Reference proteome</keyword>
<organism evidence="10 11">
    <name type="scientific">Halodesulfovibrio spirochaetisodalis</name>
    <dbReference type="NCBI Taxonomy" id="1560234"/>
    <lineage>
        <taxon>Bacteria</taxon>
        <taxon>Pseudomonadati</taxon>
        <taxon>Thermodesulfobacteriota</taxon>
        <taxon>Desulfovibrionia</taxon>
        <taxon>Desulfovibrionales</taxon>
        <taxon>Desulfovibrionaceae</taxon>
        <taxon>Halodesulfovibrio</taxon>
    </lineage>
</organism>
<protein>
    <recommendedName>
        <fullName evidence="3 5">Flagellar hook protein FlgE</fullName>
    </recommendedName>
</protein>
<evidence type="ECO:0000256" key="1">
    <source>
        <dbReference type="ARBA" id="ARBA00004117"/>
    </source>
</evidence>
<evidence type="ECO:0000256" key="3">
    <source>
        <dbReference type="ARBA" id="ARBA00019015"/>
    </source>
</evidence>
<dbReference type="EMBL" id="JXMS01000001">
    <property type="protein sequence ID" value="OBQ57671.1"/>
    <property type="molecule type" value="Genomic_DNA"/>
</dbReference>
<evidence type="ECO:0000256" key="4">
    <source>
        <dbReference type="ARBA" id="ARBA00023143"/>
    </source>
</evidence>
<dbReference type="Proteomes" id="UP000091979">
    <property type="component" value="Unassembled WGS sequence"/>
</dbReference>
<dbReference type="Gene3D" id="2.60.98.20">
    <property type="entry name" value="Flagellar hook protein FlgE"/>
    <property type="match status" value="1"/>
</dbReference>
<dbReference type="InterPro" id="IPR037058">
    <property type="entry name" value="Falgellar_hook_FlgE_sf"/>
</dbReference>
<comment type="similarity">
    <text evidence="2 5">Belongs to the flagella basal body rod proteins family.</text>
</comment>
<sequence>MSVMGSMYTGISGLDTHSQRMSVLGNNIANVSTVGFKSGTVQFEDLFYSSRSLGASVGQVGHGSRVSSIYQDFKQGAYESSGSVTDVAVGGRGFLLVNDPANGSKYFTRAGNFKFDKEGFLVNPQGLRVQGWAAGDSDVSLTKGAIGDLKLDSFQSEPKETTKMSMSLNLSKNAVNKATPATAGTPTNGTDYFALFSSWNGQNTTPLGDDKYSYQKTMNVFDKTGSAHEVTVYFDKAKTVSGKDTWEYIVTCDPSEDGRPAVATGKKAKGLLMAGTISFSSTGAMENMSAYTYDDGGAGATVGTDDPDAKASWKAAPLSADGFPMFTANFAKLTGMNDTNDTNAAGELPEHIALDFGFGSKKATRVFENATHTMAAVETTGANLANIATTDINKTKKAATSYDLASTTHSMEQDGYAAGFLQDVNIDRNGVLSGRYSNGRKEKLFVLGMADFANQQGLTMQGGNLFTQSSTSGQAIIGTANSGRLGKISSSTLELSNVDLARQMVRLITTQRGYQSNSKVITTSDEMLQEAIKLKR</sequence>
<dbReference type="GO" id="GO:0005829">
    <property type="term" value="C:cytosol"/>
    <property type="evidence" value="ECO:0007669"/>
    <property type="project" value="TreeGrafter"/>
</dbReference>
<dbReference type="PROSITE" id="PS00588">
    <property type="entry name" value="FLAGELLA_BB_ROD"/>
    <property type="match status" value="1"/>
</dbReference>
<dbReference type="InterPro" id="IPR019776">
    <property type="entry name" value="Flagellar_basal_body_rod_CS"/>
</dbReference>
<evidence type="ECO:0000256" key="2">
    <source>
        <dbReference type="ARBA" id="ARBA00009677"/>
    </source>
</evidence>
<dbReference type="NCBIfam" id="TIGR03506">
    <property type="entry name" value="FlgEFG_subfam"/>
    <property type="match status" value="1"/>
</dbReference>
<feature type="domain" description="Flagellar hook protein FlgE/F/G-like D1" evidence="9">
    <location>
        <begin position="88"/>
        <end position="138"/>
    </location>
</feature>
<dbReference type="Pfam" id="PF22692">
    <property type="entry name" value="LlgE_F_G_D1"/>
    <property type="match status" value="1"/>
</dbReference>
<dbReference type="InterPro" id="IPR037925">
    <property type="entry name" value="FlgE/F/G-like"/>
</dbReference>
<evidence type="ECO:0000259" key="9">
    <source>
        <dbReference type="Pfam" id="PF22692"/>
    </source>
</evidence>
<dbReference type="PATRIC" id="fig|1560234.3.peg.245"/>
<dbReference type="Pfam" id="PF06429">
    <property type="entry name" value="Flg_bbr_C"/>
    <property type="match status" value="1"/>
</dbReference>
<evidence type="ECO:0000259" key="7">
    <source>
        <dbReference type="Pfam" id="PF06429"/>
    </source>
</evidence>
<comment type="function">
    <text evidence="5">A flexible structure which links the flagellar filament to the drive apparatus in the basal body.</text>
</comment>
<dbReference type="InterPro" id="IPR053967">
    <property type="entry name" value="LlgE_F_G-like_D1"/>
</dbReference>
<feature type="domain" description="Flagellar hook protein FlgE D2" evidence="8">
    <location>
        <begin position="203"/>
        <end position="416"/>
    </location>
</feature>
<dbReference type="SUPFAM" id="SSF117143">
    <property type="entry name" value="Flagellar hook protein flgE"/>
    <property type="match status" value="1"/>
</dbReference>
<comment type="caution">
    <text evidence="10">The sequence shown here is derived from an EMBL/GenBank/DDBJ whole genome shotgun (WGS) entry which is preliminary data.</text>
</comment>
<dbReference type="PANTHER" id="PTHR30435">
    <property type="entry name" value="FLAGELLAR PROTEIN"/>
    <property type="match status" value="1"/>
</dbReference>
<dbReference type="PANTHER" id="PTHR30435:SF1">
    <property type="entry name" value="FLAGELLAR HOOK PROTEIN FLGE"/>
    <property type="match status" value="1"/>
</dbReference>
<feature type="domain" description="Flagellar basal-body/hook protein C-terminal" evidence="7">
    <location>
        <begin position="491"/>
        <end position="534"/>
    </location>
</feature>
<name>A0A1B7XQ79_9BACT</name>
<proteinExistence type="inferred from homology"/>
<dbReference type="Pfam" id="PF00460">
    <property type="entry name" value="Flg_bb_rod"/>
    <property type="match status" value="1"/>
</dbReference>
<dbReference type="InterPro" id="IPR010930">
    <property type="entry name" value="Flg_bb/hook_C_dom"/>
</dbReference>
<accession>A0A1B7XQ79</accession>
<reference evidence="10 11" key="1">
    <citation type="submission" date="2015-01" db="EMBL/GenBank/DDBJ databases">
        <title>Desulfovibrio sp. JC271 draft genome sequence.</title>
        <authorList>
            <person name="Shivani Y."/>
            <person name="Subhash Y."/>
            <person name="Sasikala C."/>
            <person name="Ramana C.V."/>
        </authorList>
    </citation>
    <scope>NUCLEOTIDE SEQUENCE [LARGE SCALE GENOMIC DNA]</scope>
    <source>
        <strain evidence="10 11">JC271</strain>
    </source>
</reference>
<evidence type="ECO:0000259" key="6">
    <source>
        <dbReference type="Pfam" id="PF00460"/>
    </source>
</evidence>
<keyword evidence="4 5" id="KW-0975">Bacterial flagellum</keyword>
<dbReference type="InterPro" id="IPR011491">
    <property type="entry name" value="FlgE_D2"/>
</dbReference>
<comment type="subcellular location">
    <subcellularLocation>
        <location evidence="1 5">Bacterial flagellum basal body</location>
    </subcellularLocation>
</comment>
<dbReference type="InterPro" id="IPR001444">
    <property type="entry name" value="Flag_bb_rod_N"/>
</dbReference>